<feature type="non-terminal residue" evidence="1">
    <location>
        <position position="127"/>
    </location>
</feature>
<dbReference type="Proteomes" id="UP000789570">
    <property type="component" value="Unassembled WGS sequence"/>
</dbReference>
<dbReference type="GO" id="GO:0005506">
    <property type="term" value="F:iron ion binding"/>
    <property type="evidence" value="ECO:0007669"/>
    <property type="project" value="InterPro"/>
</dbReference>
<dbReference type="InterPro" id="IPR036396">
    <property type="entry name" value="Cyt_P450_sf"/>
</dbReference>
<dbReference type="GO" id="GO:0004497">
    <property type="term" value="F:monooxygenase activity"/>
    <property type="evidence" value="ECO:0007669"/>
    <property type="project" value="InterPro"/>
</dbReference>
<evidence type="ECO:0000313" key="1">
    <source>
        <dbReference type="EMBL" id="CAG8705839.1"/>
    </source>
</evidence>
<protein>
    <submittedName>
        <fullName evidence="1">13537_t:CDS:1</fullName>
    </submittedName>
</protein>
<dbReference type="AlphaFoldDB" id="A0A9N9N6T7"/>
<reference evidence="1" key="1">
    <citation type="submission" date="2021-06" db="EMBL/GenBank/DDBJ databases">
        <authorList>
            <person name="Kallberg Y."/>
            <person name="Tangrot J."/>
            <person name="Rosling A."/>
        </authorList>
    </citation>
    <scope>NUCLEOTIDE SEQUENCE</scope>
    <source>
        <strain evidence="1">UK204</strain>
    </source>
</reference>
<dbReference type="OrthoDB" id="2410436at2759"/>
<organism evidence="1 2">
    <name type="scientific">Funneliformis caledonium</name>
    <dbReference type="NCBI Taxonomy" id="1117310"/>
    <lineage>
        <taxon>Eukaryota</taxon>
        <taxon>Fungi</taxon>
        <taxon>Fungi incertae sedis</taxon>
        <taxon>Mucoromycota</taxon>
        <taxon>Glomeromycotina</taxon>
        <taxon>Glomeromycetes</taxon>
        <taxon>Glomerales</taxon>
        <taxon>Glomeraceae</taxon>
        <taxon>Funneliformis</taxon>
    </lineage>
</organism>
<keyword evidence="2" id="KW-1185">Reference proteome</keyword>
<proteinExistence type="predicted"/>
<name>A0A9N9N6T7_9GLOM</name>
<comment type="caution">
    <text evidence="1">The sequence shown here is derived from an EMBL/GenBank/DDBJ whole genome shotgun (WGS) entry which is preliminary data.</text>
</comment>
<dbReference type="Gene3D" id="1.10.630.10">
    <property type="entry name" value="Cytochrome P450"/>
    <property type="match status" value="1"/>
</dbReference>
<accession>A0A9N9N6T7</accession>
<dbReference type="EMBL" id="CAJVPQ010008332">
    <property type="protein sequence ID" value="CAG8705839.1"/>
    <property type="molecule type" value="Genomic_DNA"/>
</dbReference>
<dbReference type="Pfam" id="PF00067">
    <property type="entry name" value="p450"/>
    <property type="match status" value="1"/>
</dbReference>
<dbReference type="InterPro" id="IPR001128">
    <property type="entry name" value="Cyt_P450"/>
</dbReference>
<evidence type="ECO:0000313" key="2">
    <source>
        <dbReference type="Proteomes" id="UP000789570"/>
    </source>
</evidence>
<dbReference type="SUPFAM" id="SSF48264">
    <property type="entry name" value="Cytochrome P450"/>
    <property type="match status" value="1"/>
</dbReference>
<dbReference type="GO" id="GO:0020037">
    <property type="term" value="F:heme binding"/>
    <property type="evidence" value="ECO:0007669"/>
    <property type="project" value="InterPro"/>
</dbReference>
<sequence length="127" mass="14999">MPLHKLLENFVIHDYLSLTEFSESNQKTYGDIYEVHLGVRRIILSRTEYVEKLLMPSTKSQYMMRFPYSKGLAELGVIGKGLLANHDLKSWRYNRQFFTQAILAPKFTQEAIGWTNELFNELESYWN</sequence>
<gene>
    <name evidence="1" type="ORF">FCALED_LOCUS13696</name>
</gene>
<dbReference type="GO" id="GO:0016705">
    <property type="term" value="F:oxidoreductase activity, acting on paired donors, with incorporation or reduction of molecular oxygen"/>
    <property type="evidence" value="ECO:0007669"/>
    <property type="project" value="InterPro"/>
</dbReference>